<dbReference type="NCBIfam" id="TIGR02799">
    <property type="entry name" value="thio_ybgC"/>
    <property type="match status" value="1"/>
</dbReference>
<dbReference type="InterPro" id="IPR006684">
    <property type="entry name" value="YbgC/YbaW"/>
</dbReference>
<evidence type="ECO:0000259" key="3">
    <source>
        <dbReference type="Pfam" id="PF03061"/>
    </source>
</evidence>
<comment type="caution">
    <text evidence="4">The sequence shown here is derived from an EMBL/GenBank/DDBJ whole genome shotgun (WGS) entry which is preliminary data.</text>
</comment>
<keyword evidence="2" id="KW-0378">Hydrolase</keyword>
<keyword evidence="5" id="KW-1185">Reference proteome</keyword>
<evidence type="ECO:0000256" key="2">
    <source>
        <dbReference type="ARBA" id="ARBA00022801"/>
    </source>
</evidence>
<accession>A0A158JTE6</accession>
<dbReference type="InterPro" id="IPR014166">
    <property type="entry name" value="Tol-Pal_acyl-CoA_thioesterase"/>
</dbReference>
<dbReference type="RefSeq" id="WP_087658167.1">
    <property type="nucleotide sequence ID" value="NZ_FCOL02000026.1"/>
</dbReference>
<comment type="similarity">
    <text evidence="1">Belongs to the 4-hydroxybenzoyl-CoA thioesterase family.</text>
</comment>
<reference evidence="4" key="1">
    <citation type="submission" date="2016-01" db="EMBL/GenBank/DDBJ databases">
        <authorList>
            <person name="Peeters C."/>
        </authorList>
    </citation>
    <scope>NUCLEOTIDE SEQUENCE [LARGE SCALE GENOMIC DNA]</scope>
    <source>
        <strain evidence="4">LMG 22937</strain>
    </source>
</reference>
<evidence type="ECO:0000256" key="1">
    <source>
        <dbReference type="ARBA" id="ARBA00005953"/>
    </source>
</evidence>
<gene>
    <name evidence="4" type="ORF">AWB67_04240</name>
</gene>
<dbReference type="SUPFAM" id="SSF54637">
    <property type="entry name" value="Thioesterase/thiol ester dehydrase-isomerase"/>
    <property type="match status" value="1"/>
</dbReference>
<dbReference type="EMBL" id="FCOL02000026">
    <property type="protein sequence ID" value="SAL71955.1"/>
    <property type="molecule type" value="Genomic_DNA"/>
</dbReference>
<proteinExistence type="inferred from homology"/>
<name>A0A158JTE6_9BURK</name>
<dbReference type="OrthoDB" id="9808429at2"/>
<dbReference type="InterPro" id="IPR050563">
    <property type="entry name" value="4-hydroxybenzoyl-CoA_TE"/>
</dbReference>
<dbReference type="InterPro" id="IPR006683">
    <property type="entry name" value="Thioestr_dom"/>
</dbReference>
<dbReference type="InterPro" id="IPR029069">
    <property type="entry name" value="HotDog_dom_sf"/>
</dbReference>
<evidence type="ECO:0000313" key="5">
    <source>
        <dbReference type="Proteomes" id="UP000054925"/>
    </source>
</evidence>
<dbReference type="PANTHER" id="PTHR31793:SF37">
    <property type="entry name" value="ACYL-COA THIOESTER HYDROLASE YBGC"/>
    <property type="match status" value="1"/>
</dbReference>
<protein>
    <submittedName>
        <fullName evidence="4">4-hydroxybenzoyl-CoA thioesterase</fullName>
    </submittedName>
</protein>
<evidence type="ECO:0000313" key="4">
    <source>
        <dbReference type="EMBL" id="SAL71955.1"/>
    </source>
</evidence>
<dbReference type="PANTHER" id="PTHR31793">
    <property type="entry name" value="4-HYDROXYBENZOYL-COA THIOESTERASE FAMILY MEMBER"/>
    <property type="match status" value="1"/>
</dbReference>
<dbReference type="Pfam" id="PF03061">
    <property type="entry name" value="4HBT"/>
    <property type="match status" value="1"/>
</dbReference>
<dbReference type="Proteomes" id="UP000054925">
    <property type="component" value="Unassembled WGS sequence"/>
</dbReference>
<sequence length="158" mass="17653">MSSSEPQRTTGQATERANDPQIFDWPIRVYYEDTDAGGIVFYANYLKFFERARTEWLRACGIDQQKLIESDGVVFVVKRTAVDYSAPARLDDVVRVASRIERLGRASVDFHQEAWRDGVLLAAGDIRVASVDHSSFRPTGIPKAVLEGLKRGPAVNHA</sequence>
<feature type="domain" description="Thioesterase" evidence="3">
    <location>
        <begin position="37"/>
        <end position="120"/>
    </location>
</feature>
<dbReference type="AlphaFoldDB" id="A0A158JTE6"/>
<dbReference type="GO" id="GO:0047617">
    <property type="term" value="F:fatty acyl-CoA hydrolase activity"/>
    <property type="evidence" value="ECO:0007669"/>
    <property type="project" value="TreeGrafter"/>
</dbReference>
<dbReference type="NCBIfam" id="TIGR00051">
    <property type="entry name" value="YbgC/FadM family acyl-CoA thioesterase"/>
    <property type="match status" value="1"/>
</dbReference>
<organism evidence="4 5">
    <name type="scientific">Caballeronia terrestris</name>
    <dbReference type="NCBI Taxonomy" id="1226301"/>
    <lineage>
        <taxon>Bacteria</taxon>
        <taxon>Pseudomonadati</taxon>
        <taxon>Pseudomonadota</taxon>
        <taxon>Betaproteobacteria</taxon>
        <taxon>Burkholderiales</taxon>
        <taxon>Burkholderiaceae</taxon>
        <taxon>Caballeronia</taxon>
    </lineage>
</organism>
<dbReference type="FunFam" id="3.10.129.10:FF:000004">
    <property type="entry name" value="Tol-pal system-associated acyl-CoA thioesterase"/>
    <property type="match status" value="1"/>
</dbReference>
<dbReference type="CDD" id="cd00586">
    <property type="entry name" value="4HBT"/>
    <property type="match status" value="1"/>
</dbReference>
<dbReference type="PIRSF" id="PIRSF003230">
    <property type="entry name" value="YbgC"/>
    <property type="match status" value="1"/>
</dbReference>
<dbReference type="Gene3D" id="3.10.129.10">
    <property type="entry name" value="Hotdog Thioesterase"/>
    <property type="match status" value="1"/>
</dbReference>